<keyword evidence="4" id="KW-1185">Reference proteome</keyword>
<feature type="region of interest" description="Disordered" evidence="1">
    <location>
        <begin position="233"/>
        <end position="265"/>
    </location>
</feature>
<evidence type="ECO:0000256" key="2">
    <source>
        <dbReference type="SAM" id="Phobius"/>
    </source>
</evidence>
<gene>
    <name evidence="3" type="ORF">ACFSKW_53905</name>
</gene>
<evidence type="ECO:0000256" key="1">
    <source>
        <dbReference type="SAM" id="MobiDB-lite"/>
    </source>
</evidence>
<keyword evidence="2" id="KW-0472">Membrane</keyword>
<keyword evidence="2" id="KW-0812">Transmembrane</keyword>
<feature type="compositionally biased region" description="Basic and acidic residues" evidence="1">
    <location>
        <begin position="249"/>
        <end position="260"/>
    </location>
</feature>
<proteinExistence type="predicted"/>
<evidence type="ECO:0000313" key="3">
    <source>
        <dbReference type="EMBL" id="MFD1940385.1"/>
    </source>
</evidence>
<organism evidence="3 4">
    <name type="scientific">Nonomuraea mangrovi</name>
    <dbReference type="NCBI Taxonomy" id="2316207"/>
    <lineage>
        <taxon>Bacteria</taxon>
        <taxon>Bacillati</taxon>
        <taxon>Actinomycetota</taxon>
        <taxon>Actinomycetes</taxon>
        <taxon>Streptosporangiales</taxon>
        <taxon>Streptosporangiaceae</taxon>
        <taxon>Nonomuraea</taxon>
    </lineage>
</organism>
<feature type="transmembrane region" description="Helical" evidence="2">
    <location>
        <begin position="56"/>
        <end position="78"/>
    </location>
</feature>
<dbReference type="RefSeq" id="WP_379583542.1">
    <property type="nucleotide sequence ID" value="NZ_JBHUFV010000106.1"/>
</dbReference>
<evidence type="ECO:0000313" key="4">
    <source>
        <dbReference type="Proteomes" id="UP001597368"/>
    </source>
</evidence>
<name>A0ABW4TED1_9ACTN</name>
<keyword evidence="2" id="KW-1133">Transmembrane helix</keyword>
<reference evidence="4" key="1">
    <citation type="journal article" date="2019" name="Int. J. Syst. Evol. Microbiol.">
        <title>The Global Catalogue of Microorganisms (GCM) 10K type strain sequencing project: providing services to taxonomists for standard genome sequencing and annotation.</title>
        <authorList>
            <consortium name="The Broad Institute Genomics Platform"/>
            <consortium name="The Broad Institute Genome Sequencing Center for Infectious Disease"/>
            <person name="Wu L."/>
            <person name="Ma J."/>
        </authorList>
    </citation>
    <scope>NUCLEOTIDE SEQUENCE [LARGE SCALE GENOMIC DNA]</scope>
    <source>
        <strain evidence="4">ICMP 6774ER</strain>
    </source>
</reference>
<comment type="caution">
    <text evidence="3">The sequence shown here is derived from an EMBL/GenBank/DDBJ whole genome shotgun (WGS) entry which is preliminary data.</text>
</comment>
<dbReference type="Proteomes" id="UP001597368">
    <property type="component" value="Unassembled WGS sequence"/>
</dbReference>
<sequence length="417" mass="44622">MNEKDPIDDLIATLRPDALTEDAYRRRRSADLARAFQSPRTPPHFRRFSMAQRTPLLVAAATAAAGLAAAAIIVPQLVTGDAPSSGPIAAQQSGLRAPSVDAGAKSTAGGTAANTRTILLAAAKVAAEEPIASGTYWYSRVRTAQKVHSAPDEYMAKITPLLDGWKAKEAELKDKPAELKAAKKEFDEKILALKQAKLPYTAIRSDTAEMWLSREDASGRRVTNQDVKVDFATPEDEAKWKQAGSPRLSADDRPRTKEGAPEGILSIGNDSLTWTTVSELPTDKEGLKAKLRDLYGRSGKTVPLASYLWQTGTDLLSAPITPGTRAALYQVLADSTSGLKSQTGVADGMGRTGVALETAGPDEAGEAGKITYRLIFDDRTAKLLELDVLEAGSSTPLLRQTYEAMGYVDDLGAKPSR</sequence>
<dbReference type="EMBL" id="JBHUFV010000106">
    <property type="protein sequence ID" value="MFD1940385.1"/>
    <property type="molecule type" value="Genomic_DNA"/>
</dbReference>
<accession>A0ABW4TED1</accession>
<protein>
    <submittedName>
        <fullName evidence="3">Uncharacterized protein</fullName>
    </submittedName>
</protein>